<dbReference type="Gene3D" id="3.30.70.890">
    <property type="entry name" value="GHMP kinase, C-terminal domain"/>
    <property type="match status" value="1"/>
</dbReference>
<keyword evidence="10 11" id="KW-0119">Carbohydrate metabolism</keyword>
<dbReference type="GO" id="GO:0005524">
    <property type="term" value="F:ATP binding"/>
    <property type="evidence" value="ECO:0007669"/>
    <property type="project" value="UniProtKB-UniRule"/>
</dbReference>
<dbReference type="InterPro" id="IPR000705">
    <property type="entry name" value="Galactokinase"/>
</dbReference>
<dbReference type="GO" id="GO:0004335">
    <property type="term" value="F:galactokinase activity"/>
    <property type="evidence" value="ECO:0007669"/>
    <property type="project" value="UniProtKB-UniRule"/>
</dbReference>
<evidence type="ECO:0000313" key="16">
    <source>
        <dbReference type="EMBL" id="NKZ23335.1"/>
    </source>
</evidence>
<dbReference type="Pfam" id="PF08544">
    <property type="entry name" value="GHMP_kinases_C"/>
    <property type="match status" value="1"/>
</dbReference>
<dbReference type="PROSITE" id="PS00627">
    <property type="entry name" value="GHMP_KINASES_ATP"/>
    <property type="match status" value="1"/>
</dbReference>
<evidence type="ECO:0000256" key="2">
    <source>
        <dbReference type="ARBA" id="ARBA00022490"/>
    </source>
</evidence>
<reference evidence="16 17" key="1">
    <citation type="submission" date="2020-04" db="EMBL/GenBank/DDBJ databases">
        <title>MicrobeNet Type strains.</title>
        <authorList>
            <person name="Nicholson A.C."/>
        </authorList>
    </citation>
    <scope>NUCLEOTIDE SEQUENCE [LARGE SCALE GENOMIC DNA]</scope>
    <source>
        <strain evidence="16 17">CCUG 61472</strain>
    </source>
</reference>
<dbReference type="HAMAP" id="MF_00246">
    <property type="entry name" value="Galactokinase"/>
    <property type="match status" value="1"/>
</dbReference>
<feature type="binding site" evidence="11">
    <location>
        <begin position="131"/>
        <end position="137"/>
    </location>
    <ligand>
        <name>ATP</name>
        <dbReference type="ChEBI" id="CHEBI:30616"/>
    </ligand>
</feature>
<keyword evidence="3 11" id="KW-0808">Transferase</keyword>
<evidence type="ECO:0000256" key="1">
    <source>
        <dbReference type="ARBA" id="ARBA00006566"/>
    </source>
</evidence>
<feature type="binding site" evidence="11">
    <location>
        <position position="74"/>
    </location>
    <ligand>
        <name>ATP</name>
        <dbReference type="ChEBI" id="CHEBI:30616"/>
    </ligand>
</feature>
<dbReference type="GO" id="GO:0006012">
    <property type="term" value="P:galactose metabolic process"/>
    <property type="evidence" value="ECO:0007669"/>
    <property type="project" value="UniProtKB-UniRule"/>
</dbReference>
<dbReference type="InterPro" id="IPR019741">
    <property type="entry name" value="Galactokinase_CS"/>
</dbReference>
<dbReference type="UniPathway" id="UPA00214"/>
<feature type="domain" description="GHMP kinase C-terminal" evidence="14">
    <location>
        <begin position="292"/>
        <end position="371"/>
    </location>
</feature>
<name>A0A7X6N3Q6_9LACO</name>
<accession>A0A7X6N3Q6</accession>
<feature type="domain" description="GHMP kinase N-terminal" evidence="13">
    <location>
        <begin position="100"/>
        <end position="188"/>
    </location>
</feature>
<dbReference type="InterPro" id="IPR036554">
    <property type="entry name" value="GHMP_kinase_C_sf"/>
</dbReference>
<dbReference type="NCBIfam" id="NF003705">
    <property type="entry name" value="PRK05322.1"/>
    <property type="match status" value="1"/>
</dbReference>
<dbReference type="EMBL" id="JAAXPN010000001">
    <property type="protein sequence ID" value="NKZ23335.1"/>
    <property type="molecule type" value="Genomic_DNA"/>
</dbReference>
<keyword evidence="17" id="KW-1185">Reference proteome</keyword>
<dbReference type="Proteomes" id="UP000549765">
    <property type="component" value="Unassembled WGS sequence"/>
</dbReference>
<evidence type="ECO:0000313" key="17">
    <source>
        <dbReference type="Proteomes" id="UP000549765"/>
    </source>
</evidence>
<evidence type="ECO:0000259" key="14">
    <source>
        <dbReference type="Pfam" id="PF08544"/>
    </source>
</evidence>
<dbReference type="PANTHER" id="PTHR10457:SF7">
    <property type="entry name" value="GALACTOKINASE-RELATED"/>
    <property type="match status" value="1"/>
</dbReference>
<dbReference type="NCBIfam" id="TIGR00131">
    <property type="entry name" value="gal_kin"/>
    <property type="match status" value="1"/>
</dbReference>
<comment type="caution">
    <text evidence="16">The sequence shown here is derived from an EMBL/GenBank/DDBJ whole genome shotgun (WGS) entry which is preliminary data.</text>
</comment>
<keyword evidence="9 11" id="KW-0299">Galactose metabolism</keyword>
<keyword evidence="4 11" id="KW-0479">Metal-binding</keyword>
<dbReference type="FunFam" id="3.30.70.890:FF:000001">
    <property type="entry name" value="Galactokinase"/>
    <property type="match status" value="1"/>
</dbReference>
<evidence type="ECO:0000256" key="8">
    <source>
        <dbReference type="ARBA" id="ARBA00022842"/>
    </source>
</evidence>
<evidence type="ECO:0000256" key="5">
    <source>
        <dbReference type="ARBA" id="ARBA00022741"/>
    </source>
</evidence>
<comment type="catalytic activity">
    <reaction evidence="11">
        <text>alpha-D-galactose + ATP = alpha-D-galactose 1-phosphate + ADP + H(+)</text>
        <dbReference type="Rhea" id="RHEA:13553"/>
        <dbReference type="ChEBI" id="CHEBI:15378"/>
        <dbReference type="ChEBI" id="CHEBI:28061"/>
        <dbReference type="ChEBI" id="CHEBI:30616"/>
        <dbReference type="ChEBI" id="CHEBI:58336"/>
        <dbReference type="ChEBI" id="CHEBI:456216"/>
        <dbReference type="EC" id="2.7.1.6"/>
    </reaction>
</comment>
<dbReference type="Gene3D" id="3.30.230.10">
    <property type="match status" value="1"/>
</dbReference>
<feature type="binding site" evidence="11">
    <location>
        <position position="231"/>
    </location>
    <ligand>
        <name>substrate</name>
    </ligand>
</feature>
<feature type="binding site" evidence="11">
    <location>
        <position position="169"/>
    </location>
    <ligand>
        <name>Mg(2+)</name>
        <dbReference type="ChEBI" id="CHEBI:18420"/>
    </ligand>
</feature>
<dbReference type="PIRSF" id="PIRSF000530">
    <property type="entry name" value="Galactokinase"/>
    <property type="match status" value="1"/>
</dbReference>
<feature type="binding site" evidence="11">
    <location>
        <position position="137"/>
    </location>
    <ligand>
        <name>Mg(2+)</name>
        <dbReference type="ChEBI" id="CHEBI:18420"/>
    </ligand>
</feature>
<gene>
    <name evidence="11" type="primary">galK</name>
    <name evidence="16" type="ORF">HF964_00690</name>
</gene>
<keyword evidence="8 11" id="KW-0460">Magnesium</keyword>
<evidence type="ECO:0000256" key="12">
    <source>
        <dbReference type="NCBIfam" id="TIGR00131"/>
    </source>
</evidence>
<feature type="binding site" evidence="11">
    <location>
        <begin position="40"/>
        <end position="43"/>
    </location>
    <ligand>
        <name>substrate</name>
    </ligand>
</feature>
<dbReference type="InterPro" id="IPR020568">
    <property type="entry name" value="Ribosomal_Su5_D2-typ_SF"/>
</dbReference>
<dbReference type="InterPro" id="IPR006204">
    <property type="entry name" value="GHMP_kinase_N_dom"/>
</dbReference>
<evidence type="ECO:0000256" key="6">
    <source>
        <dbReference type="ARBA" id="ARBA00022777"/>
    </source>
</evidence>
<evidence type="ECO:0000256" key="7">
    <source>
        <dbReference type="ARBA" id="ARBA00022840"/>
    </source>
</evidence>
<dbReference type="PROSITE" id="PS00106">
    <property type="entry name" value="GALACTOKINASE"/>
    <property type="match status" value="1"/>
</dbReference>
<protein>
    <recommendedName>
        <fullName evidence="11 12">Galactokinase</fullName>
        <ecNumber evidence="11 12">2.7.1.6</ecNumber>
    </recommendedName>
    <alternativeName>
        <fullName evidence="11">Galactose kinase</fullName>
    </alternativeName>
</protein>
<dbReference type="PRINTS" id="PR00473">
    <property type="entry name" value="GALCTOKINASE"/>
</dbReference>
<dbReference type="EC" id="2.7.1.6" evidence="11 12"/>
<comment type="function">
    <text evidence="11">Catalyzes the transfer of the gamma-phosphate of ATP to D-galactose to form alpha-D-galactose-1-phosphate (Gal-1-P).</text>
</comment>
<feature type="site" description="Transition state stabilizer" evidence="11">
    <location>
        <position position="34"/>
    </location>
</feature>
<comment type="pathway">
    <text evidence="11">Carbohydrate metabolism; galactose metabolism.</text>
</comment>
<evidence type="ECO:0000256" key="11">
    <source>
        <dbReference type="HAMAP-Rule" id="MF_00246"/>
    </source>
</evidence>
<keyword evidence="6 11" id="KW-0418">Kinase</keyword>
<dbReference type="GO" id="GO:0000287">
    <property type="term" value="F:magnesium ion binding"/>
    <property type="evidence" value="ECO:0007669"/>
    <property type="project" value="UniProtKB-UniRule"/>
</dbReference>
<dbReference type="InterPro" id="IPR019539">
    <property type="entry name" value="GalKase_N"/>
</dbReference>
<dbReference type="AlphaFoldDB" id="A0A7X6N3Q6"/>
<dbReference type="PRINTS" id="PR00959">
    <property type="entry name" value="MEVGALKINASE"/>
</dbReference>
<comment type="subcellular location">
    <subcellularLocation>
        <location evidence="11">Cytoplasm</location>
    </subcellularLocation>
</comment>
<dbReference type="SUPFAM" id="SSF54211">
    <property type="entry name" value="Ribosomal protein S5 domain 2-like"/>
    <property type="match status" value="1"/>
</dbReference>
<dbReference type="SUPFAM" id="SSF55060">
    <property type="entry name" value="GHMP Kinase, C-terminal domain"/>
    <property type="match status" value="1"/>
</dbReference>
<keyword evidence="7 11" id="KW-0067">ATP-binding</keyword>
<sequence>MGGIMKKQDLSQIITAFQTQFNTRPSDMFFSPGRVNLIGEHTDYNGGHVFPITLTLGTYGVARRRKDQLVRLYSLNFPELGVISFEISDTTKLPEHNWANFVKGVIKSLTELGYVIDYGFDLAIDGDIPIAAGLSSSASLELLIGVVIQRLFDFKIPRLQLVMAGHQAENDFIGVNTGLMDQFSVGFGAPNTAIFLDTNTLGYRLVPVILHDYEIIIMNTNKPRSLVTSKYNERVRETQQALQALQTELPIESLGDIDMTTFTSHQKLIKDPLLLKRARHAVSENQRTIKAVKQLAQGDLIEFGMLLNQSHASLRDDYDVTGIELDTLVTAAQEFPGVLGARMTGAGFGGCAIALVPKKSRARFEQQVGARFHQVVGYDASFYDVEIGPGAQWIGPVKD</sequence>
<proteinExistence type="inferred from homology"/>
<feature type="domain" description="Galactokinase N-terminal" evidence="15">
    <location>
        <begin position="16"/>
        <end position="64"/>
    </location>
</feature>
<evidence type="ECO:0000259" key="13">
    <source>
        <dbReference type="Pfam" id="PF00288"/>
    </source>
</evidence>
<dbReference type="Pfam" id="PF00288">
    <property type="entry name" value="GHMP_kinases_N"/>
    <property type="match status" value="1"/>
</dbReference>
<dbReference type="FunFam" id="3.30.230.10:FF:000017">
    <property type="entry name" value="Galactokinase"/>
    <property type="match status" value="1"/>
</dbReference>
<dbReference type="InterPro" id="IPR014721">
    <property type="entry name" value="Ribsml_uS5_D2-typ_fold_subgr"/>
</dbReference>
<comment type="similarity">
    <text evidence="1 11">Belongs to the GHMP kinase family. GalK subfamily.</text>
</comment>
<evidence type="ECO:0000256" key="9">
    <source>
        <dbReference type="ARBA" id="ARBA00023144"/>
    </source>
</evidence>
<dbReference type="GO" id="GO:0005829">
    <property type="term" value="C:cytosol"/>
    <property type="evidence" value="ECO:0007669"/>
    <property type="project" value="TreeGrafter"/>
</dbReference>
<keyword evidence="5 11" id="KW-0547">Nucleotide-binding</keyword>
<dbReference type="Pfam" id="PF10509">
    <property type="entry name" value="GalKase_gal_bdg"/>
    <property type="match status" value="1"/>
</dbReference>
<organism evidence="16 17">
    <name type="scientific">Periweissella fabalis</name>
    <dbReference type="NCBI Taxonomy" id="1070421"/>
    <lineage>
        <taxon>Bacteria</taxon>
        <taxon>Bacillati</taxon>
        <taxon>Bacillota</taxon>
        <taxon>Bacilli</taxon>
        <taxon>Lactobacillales</taxon>
        <taxon>Lactobacillaceae</taxon>
        <taxon>Periweissella</taxon>
    </lineage>
</organism>
<keyword evidence="2 11" id="KW-0963">Cytoplasm</keyword>
<evidence type="ECO:0000256" key="10">
    <source>
        <dbReference type="ARBA" id="ARBA00023277"/>
    </source>
</evidence>
<evidence type="ECO:0000256" key="4">
    <source>
        <dbReference type="ARBA" id="ARBA00022723"/>
    </source>
</evidence>
<feature type="active site" description="Proton acceptor" evidence="11">
    <location>
        <position position="181"/>
    </location>
</feature>
<dbReference type="PANTHER" id="PTHR10457">
    <property type="entry name" value="MEVALONATE KINASE/GALACTOKINASE"/>
    <property type="match status" value="1"/>
</dbReference>
<dbReference type="InterPro" id="IPR006203">
    <property type="entry name" value="GHMP_knse_ATP-bd_CS"/>
</dbReference>
<dbReference type="InterPro" id="IPR022963">
    <property type="entry name" value="Galactokinase_bac"/>
</dbReference>
<evidence type="ECO:0000259" key="15">
    <source>
        <dbReference type="Pfam" id="PF10509"/>
    </source>
</evidence>
<dbReference type="InterPro" id="IPR006206">
    <property type="entry name" value="Mevalonate/galactokinase"/>
</dbReference>
<evidence type="ECO:0000256" key="3">
    <source>
        <dbReference type="ARBA" id="ARBA00022679"/>
    </source>
</evidence>
<dbReference type="InterPro" id="IPR013750">
    <property type="entry name" value="GHMP_kinase_C_dom"/>
</dbReference>